<accession>A0A383RM33</accession>
<dbReference type="GO" id="GO:0016787">
    <property type="term" value="F:hydrolase activity"/>
    <property type="evidence" value="ECO:0007669"/>
    <property type="project" value="InterPro"/>
</dbReference>
<keyword evidence="1" id="KW-0812">Transmembrane</keyword>
<keyword evidence="1" id="KW-1133">Transmembrane helix</keyword>
<evidence type="ECO:0000313" key="4">
    <source>
        <dbReference type="Proteomes" id="UP000304148"/>
    </source>
</evidence>
<dbReference type="AlphaFoldDB" id="A0A383RM33"/>
<evidence type="ECO:0000313" key="3">
    <source>
        <dbReference type="EMBL" id="SYX87439.1"/>
    </source>
</evidence>
<dbReference type="Pfam" id="PF02129">
    <property type="entry name" value="Peptidase_S15"/>
    <property type="match status" value="1"/>
</dbReference>
<proteinExistence type="predicted"/>
<dbReference type="InterPro" id="IPR052920">
    <property type="entry name" value="DNA-binding_regulatory"/>
</dbReference>
<dbReference type="InterPro" id="IPR000383">
    <property type="entry name" value="Xaa-Pro-like_dom"/>
</dbReference>
<dbReference type="PANTHER" id="PTHR43358:SF4">
    <property type="entry name" value="ALPHA_BETA HYDROLASE FOLD-1 DOMAIN-CONTAINING PROTEIN"/>
    <property type="match status" value="1"/>
</dbReference>
<dbReference type="EMBL" id="LS992241">
    <property type="protein sequence ID" value="SYX87439.1"/>
    <property type="molecule type" value="Genomic_DNA"/>
</dbReference>
<keyword evidence="1" id="KW-0472">Membrane</keyword>
<gene>
    <name evidence="3" type="ORF">PBLR_15869</name>
</gene>
<dbReference type="Gene3D" id="3.40.50.1820">
    <property type="entry name" value="alpha/beta hydrolase"/>
    <property type="match status" value="1"/>
</dbReference>
<name>A0A383RM33_PAEAL</name>
<dbReference type="RefSeq" id="WP_138189042.1">
    <property type="nucleotide sequence ID" value="NZ_LS992241.1"/>
</dbReference>
<evidence type="ECO:0000256" key="1">
    <source>
        <dbReference type="SAM" id="Phobius"/>
    </source>
</evidence>
<sequence length="355" mass="40479">MLTPIAFGIIIFLLLSAWLIPHYAVHYMTRSKCSTYERCLEMLEQQGVFTREQFEACRKEEVTIRSHDGIKLHGYYMEKFPNSRRIALIVHGYTGALPWSAQFMDMFTEQGFNVLLVDQRRHGQSEGKYTTFGYKEKYDVQMWVDWIVERKGKDCIIGLHGQSLGGGTVLEYAAIRRPQVQFIVADCPYSDLTQLIHYQVTKLNQMPAWPTMALINRLLLRKAGFRMEQVSPLRIMKTCPLPVLFIHGKEDRFVPTWMSEQLHEAKHDTSSLILIEGAGHGTAYSVDQERYRQGVTTFIQTTVGSPNHEEVAEPLSDAVQDTVEVVEEPSSVLEPGIDLIPDLVPAEADNMLPVI</sequence>
<protein>
    <submittedName>
        <fullName evidence="3">Putative peptidase S15</fullName>
    </submittedName>
</protein>
<organism evidence="3 4">
    <name type="scientific">Paenibacillus alvei</name>
    <name type="common">Bacillus alvei</name>
    <dbReference type="NCBI Taxonomy" id="44250"/>
    <lineage>
        <taxon>Bacteria</taxon>
        <taxon>Bacillati</taxon>
        <taxon>Bacillota</taxon>
        <taxon>Bacilli</taxon>
        <taxon>Bacillales</taxon>
        <taxon>Paenibacillaceae</taxon>
        <taxon>Paenibacillus</taxon>
    </lineage>
</organism>
<dbReference type="Proteomes" id="UP000304148">
    <property type="component" value="Chromosome"/>
</dbReference>
<dbReference type="PANTHER" id="PTHR43358">
    <property type="entry name" value="ALPHA/BETA-HYDROLASE"/>
    <property type="match status" value="1"/>
</dbReference>
<evidence type="ECO:0000259" key="2">
    <source>
        <dbReference type="Pfam" id="PF02129"/>
    </source>
</evidence>
<feature type="transmembrane region" description="Helical" evidence="1">
    <location>
        <begin position="6"/>
        <end position="25"/>
    </location>
</feature>
<reference evidence="4" key="1">
    <citation type="submission" date="2018-08" db="EMBL/GenBank/DDBJ databases">
        <authorList>
            <person name="Chevrot R."/>
        </authorList>
    </citation>
    <scope>NUCLEOTIDE SEQUENCE [LARGE SCALE GENOMIC DNA]</scope>
</reference>
<feature type="domain" description="Xaa-Pro dipeptidyl-peptidase-like" evidence="2">
    <location>
        <begin position="101"/>
        <end position="214"/>
    </location>
</feature>
<dbReference type="SUPFAM" id="SSF53474">
    <property type="entry name" value="alpha/beta-Hydrolases"/>
    <property type="match status" value="1"/>
</dbReference>
<dbReference type="InterPro" id="IPR029058">
    <property type="entry name" value="AB_hydrolase_fold"/>
</dbReference>